<sequence>MMTNPTKMERRRALQDSLNDRINFIKSVEEIFNCHMVNFITGNLWDKHIPEPIKEEVAQLGEEKVLELIYHFGSCNSKLEVKMELTAPCPTLSKYLIACRQYYYDMTDPSINDEESIRSEILNDSSTSVSDADDNIKKRNLSSQYLTPAKKRHEVDVMSSFIAKMYEKKLANQGIIGAIVDIGGGKGYLGSALALRYGLRVLGIDVASDVTDAAKSRNDKICRKLSEKCSFYQQKTVFVTPNTDLGNLVKEFQFLWGSVTRVALVGLHTCGNLGASNIELFAATKTTDVPVTILCNVGCCYNLLDEKYLPEGVIDKAHYCLPPLLHGHSVDLPLDETSGFPMSDFLCQRQFWLGRNARNLASQSVERVMSQKKVAVDALFHRAVLQTVLLDYAENCSDTVQKKLLSKLDEMMVVGKGVGRVYKRNASLNLHEYLKTAFEKLDLDIQLPVEEVDKLSERYDCFKSKIKIFYLIRIFLAPVIESIILLDRLLYLLEKGINEAYLVRLFDPLISPRCFALVALK</sequence>
<feature type="domain" description="Methyltransferase" evidence="1">
    <location>
        <begin position="150"/>
        <end position="306"/>
    </location>
</feature>
<dbReference type="InterPro" id="IPR052220">
    <property type="entry name" value="METTL25"/>
</dbReference>
<dbReference type="EMBL" id="KZ308200">
    <property type="protein sequence ID" value="KAG8224561.1"/>
    <property type="molecule type" value="Genomic_DNA"/>
</dbReference>
<dbReference type="InterPro" id="IPR025714">
    <property type="entry name" value="Methyltranfer_dom"/>
</dbReference>
<name>A0A8K0JYD1_LADFU</name>
<reference evidence="2" key="2">
    <citation type="submission" date="2017-10" db="EMBL/GenBank/DDBJ databases">
        <title>Ladona fulva Genome sequencing and assembly.</title>
        <authorList>
            <person name="Murali S."/>
            <person name="Richards S."/>
            <person name="Bandaranaike D."/>
            <person name="Bellair M."/>
            <person name="Blankenburg K."/>
            <person name="Chao H."/>
            <person name="Dinh H."/>
            <person name="Doddapaneni H."/>
            <person name="Dugan-Rocha S."/>
            <person name="Elkadiri S."/>
            <person name="Gnanaolivu R."/>
            <person name="Hernandez B."/>
            <person name="Skinner E."/>
            <person name="Javaid M."/>
            <person name="Lee S."/>
            <person name="Li M."/>
            <person name="Ming W."/>
            <person name="Munidasa M."/>
            <person name="Muniz J."/>
            <person name="Nguyen L."/>
            <person name="Hughes D."/>
            <person name="Osuji N."/>
            <person name="Pu L.-L."/>
            <person name="Puazo M."/>
            <person name="Qu C."/>
            <person name="Quiroz J."/>
            <person name="Raj R."/>
            <person name="Weissenberger G."/>
            <person name="Xin Y."/>
            <person name="Zou X."/>
            <person name="Han Y."/>
            <person name="Worley K."/>
            <person name="Muzny D."/>
            <person name="Gibbs R."/>
        </authorList>
    </citation>
    <scope>NUCLEOTIDE SEQUENCE</scope>
    <source>
        <strain evidence="2">Sampled in the wild</strain>
    </source>
</reference>
<evidence type="ECO:0000313" key="3">
    <source>
        <dbReference type="Proteomes" id="UP000792457"/>
    </source>
</evidence>
<gene>
    <name evidence="2" type="ORF">J437_LFUL002165</name>
</gene>
<organism evidence="2 3">
    <name type="scientific">Ladona fulva</name>
    <name type="common">Scarce chaser dragonfly</name>
    <name type="synonym">Libellula fulva</name>
    <dbReference type="NCBI Taxonomy" id="123851"/>
    <lineage>
        <taxon>Eukaryota</taxon>
        <taxon>Metazoa</taxon>
        <taxon>Ecdysozoa</taxon>
        <taxon>Arthropoda</taxon>
        <taxon>Hexapoda</taxon>
        <taxon>Insecta</taxon>
        <taxon>Pterygota</taxon>
        <taxon>Palaeoptera</taxon>
        <taxon>Odonata</taxon>
        <taxon>Epiprocta</taxon>
        <taxon>Anisoptera</taxon>
        <taxon>Libelluloidea</taxon>
        <taxon>Libellulidae</taxon>
        <taxon>Ladona</taxon>
    </lineage>
</organism>
<comment type="caution">
    <text evidence="2">The sequence shown here is derived from an EMBL/GenBank/DDBJ whole genome shotgun (WGS) entry which is preliminary data.</text>
</comment>
<dbReference type="OrthoDB" id="10258156at2759"/>
<proteinExistence type="predicted"/>
<evidence type="ECO:0000313" key="2">
    <source>
        <dbReference type="EMBL" id="KAG8224561.1"/>
    </source>
</evidence>
<dbReference type="SUPFAM" id="SSF53335">
    <property type="entry name" value="S-adenosyl-L-methionine-dependent methyltransferases"/>
    <property type="match status" value="1"/>
</dbReference>
<dbReference type="Proteomes" id="UP000792457">
    <property type="component" value="Unassembled WGS sequence"/>
</dbReference>
<accession>A0A8K0JYD1</accession>
<dbReference type="Pfam" id="PF13679">
    <property type="entry name" value="Methyltransf_32"/>
    <property type="match status" value="1"/>
</dbReference>
<reference evidence="2" key="1">
    <citation type="submission" date="2013-04" db="EMBL/GenBank/DDBJ databases">
        <authorList>
            <person name="Qu J."/>
            <person name="Murali S.C."/>
            <person name="Bandaranaike D."/>
            <person name="Bellair M."/>
            <person name="Blankenburg K."/>
            <person name="Chao H."/>
            <person name="Dinh H."/>
            <person name="Doddapaneni H."/>
            <person name="Downs B."/>
            <person name="Dugan-Rocha S."/>
            <person name="Elkadiri S."/>
            <person name="Gnanaolivu R.D."/>
            <person name="Hernandez B."/>
            <person name="Javaid M."/>
            <person name="Jayaseelan J.C."/>
            <person name="Lee S."/>
            <person name="Li M."/>
            <person name="Ming W."/>
            <person name="Munidasa M."/>
            <person name="Muniz J."/>
            <person name="Nguyen L."/>
            <person name="Ongeri F."/>
            <person name="Osuji N."/>
            <person name="Pu L.-L."/>
            <person name="Puazo M."/>
            <person name="Qu C."/>
            <person name="Quiroz J."/>
            <person name="Raj R."/>
            <person name="Weissenberger G."/>
            <person name="Xin Y."/>
            <person name="Zou X."/>
            <person name="Han Y."/>
            <person name="Richards S."/>
            <person name="Worley K."/>
            <person name="Muzny D."/>
            <person name="Gibbs R."/>
        </authorList>
    </citation>
    <scope>NUCLEOTIDE SEQUENCE</scope>
    <source>
        <strain evidence="2">Sampled in the wild</strain>
    </source>
</reference>
<evidence type="ECO:0000259" key="1">
    <source>
        <dbReference type="Pfam" id="PF13679"/>
    </source>
</evidence>
<dbReference type="AlphaFoldDB" id="A0A8K0JYD1"/>
<dbReference type="CDD" id="cd02440">
    <property type="entry name" value="AdoMet_MTases"/>
    <property type="match status" value="1"/>
</dbReference>
<protein>
    <recommendedName>
        <fullName evidence="1">Methyltransferase domain-containing protein</fullName>
    </recommendedName>
</protein>
<dbReference type="PANTHER" id="PTHR12496">
    <property type="entry name" value="CGI-41 METHYLTRANSFERASE"/>
    <property type="match status" value="1"/>
</dbReference>
<dbReference type="PANTHER" id="PTHR12496:SF9">
    <property type="entry name" value="METHYLTRANSFERASE-LIKE PROTEIN 25-RELATED"/>
    <property type="match status" value="1"/>
</dbReference>
<dbReference type="Gene3D" id="3.40.50.150">
    <property type="entry name" value="Vaccinia Virus protein VP39"/>
    <property type="match status" value="1"/>
</dbReference>
<dbReference type="InterPro" id="IPR029063">
    <property type="entry name" value="SAM-dependent_MTases_sf"/>
</dbReference>
<keyword evidence="3" id="KW-1185">Reference proteome</keyword>